<protein>
    <submittedName>
        <fullName evidence="3">Uncharacterized protein</fullName>
    </submittedName>
</protein>
<sequence>MVDPEIARGHELVGIIARKKSTHLFMGTIGHTFNAMGATLLRVNLTISVCRPAPPTPTPNPPRPTEPSSQTNTNAPGPRRSRAVDPSLAEYEDLLDPQTYAGLDFQRGEKLLSCVEEQEDNIRNILDTPLPSLPEVSQGLYYHTEMHLIQQNIAEFQFRPPTLPGIGALDRDVPPPPNALVDGWHANVMGDYAGHPFPAPSLINEMPATEKGIEDGGAWPTNARGVAQLSSIFPGYYTSRVLHIYTKVFKARRLARTGQLFFDGEMWPYSTNPIRNTPRGVRNWNNGLNIFNDFHGPKRHYDPVFKLEKLRAIIDQGLAGFITMVCAFASSFYFINLGLFAGGSLLVFVGGGC</sequence>
<accession>A0A165X7L2</accession>
<feature type="compositionally biased region" description="Pro residues" evidence="1">
    <location>
        <begin position="52"/>
        <end position="65"/>
    </location>
</feature>
<evidence type="ECO:0000313" key="4">
    <source>
        <dbReference type="Proteomes" id="UP000076532"/>
    </source>
</evidence>
<keyword evidence="4" id="KW-1185">Reference proteome</keyword>
<dbReference type="STRING" id="436010.A0A165X7L2"/>
<evidence type="ECO:0000313" key="3">
    <source>
        <dbReference type="EMBL" id="KZP08284.1"/>
    </source>
</evidence>
<dbReference type="EMBL" id="KV417725">
    <property type="protein sequence ID" value="KZP08284.1"/>
    <property type="molecule type" value="Genomic_DNA"/>
</dbReference>
<dbReference type="SUPFAM" id="SSF49482">
    <property type="entry name" value="Aromatic compound dioxygenase"/>
    <property type="match status" value="1"/>
</dbReference>
<dbReference type="OrthoDB" id="121380at2759"/>
<dbReference type="GO" id="GO:0016702">
    <property type="term" value="F:oxidoreductase activity, acting on single donors with incorporation of molecular oxygen, incorporation of two atoms of oxygen"/>
    <property type="evidence" value="ECO:0007669"/>
    <property type="project" value="InterPro"/>
</dbReference>
<evidence type="ECO:0000256" key="1">
    <source>
        <dbReference type="SAM" id="MobiDB-lite"/>
    </source>
</evidence>
<keyword evidence="2" id="KW-1133">Transmembrane helix</keyword>
<dbReference type="PANTHER" id="PTHR34315">
    <property type="match status" value="1"/>
</dbReference>
<dbReference type="AlphaFoldDB" id="A0A165X7L2"/>
<keyword evidence="2" id="KW-0812">Transmembrane</keyword>
<dbReference type="GO" id="GO:0005506">
    <property type="term" value="F:iron ion binding"/>
    <property type="evidence" value="ECO:0007669"/>
    <property type="project" value="InterPro"/>
</dbReference>
<reference evidence="3 4" key="1">
    <citation type="journal article" date="2016" name="Mol. Biol. Evol.">
        <title>Comparative Genomics of Early-Diverging Mushroom-Forming Fungi Provides Insights into the Origins of Lignocellulose Decay Capabilities.</title>
        <authorList>
            <person name="Nagy L.G."/>
            <person name="Riley R."/>
            <person name="Tritt A."/>
            <person name="Adam C."/>
            <person name="Daum C."/>
            <person name="Floudas D."/>
            <person name="Sun H."/>
            <person name="Yadav J.S."/>
            <person name="Pangilinan J."/>
            <person name="Larsson K.H."/>
            <person name="Matsuura K."/>
            <person name="Barry K."/>
            <person name="Labutti K."/>
            <person name="Kuo R."/>
            <person name="Ohm R.A."/>
            <person name="Bhattacharya S.S."/>
            <person name="Shirouzu T."/>
            <person name="Yoshinaga Y."/>
            <person name="Martin F.M."/>
            <person name="Grigoriev I.V."/>
            <person name="Hibbett D.S."/>
        </authorList>
    </citation>
    <scope>NUCLEOTIDE SEQUENCE [LARGE SCALE GENOMIC DNA]</scope>
    <source>
        <strain evidence="3 4">CBS 109695</strain>
    </source>
</reference>
<keyword evidence="2" id="KW-0472">Membrane</keyword>
<evidence type="ECO:0000256" key="2">
    <source>
        <dbReference type="SAM" id="Phobius"/>
    </source>
</evidence>
<name>A0A165X7L2_9AGAM</name>
<dbReference type="Gene3D" id="2.60.130.10">
    <property type="entry name" value="Aromatic compound dioxygenase"/>
    <property type="match status" value="1"/>
</dbReference>
<dbReference type="Proteomes" id="UP000076532">
    <property type="component" value="Unassembled WGS sequence"/>
</dbReference>
<feature type="region of interest" description="Disordered" evidence="1">
    <location>
        <begin position="51"/>
        <end position="84"/>
    </location>
</feature>
<dbReference type="InterPro" id="IPR015889">
    <property type="entry name" value="Intradiol_dOase_core"/>
</dbReference>
<gene>
    <name evidence="3" type="ORF">FIBSPDRAFT_964914</name>
</gene>
<proteinExistence type="predicted"/>
<feature type="transmembrane region" description="Helical" evidence="2">
    <location>
        <begin position="318"/>
        <end position="349"/>
    </location>
</feature>
<dbReference type="PANTHER" id="PTHR34315:SF4">
    <property type="entry name" value="INTRADIOL RING-CLEAVAGE DIOXYGENASES DOMAIN-CONTAINING PROTEIN"/>
    <property type="match status" value="1"/>
</dbReference>
<organism evidence="3 4">
    <name type="scientific">Athelia psychrophila</name>
    <dbReference type="NCBI Taxonomy" id="1759441"/>
    <lineage>
        <taxon>Eukaryota</taxon>
        <taxon>Fungi</taxon>
        <taxon>Dikarya</taxon>
        <taxon>Basidiomycota</taxon>
        <taxon>Agaricomycotina</taxon>
        <taxon>Agaricomycetes</taxon>
        <taxon>Agaricomycetidae</taxon>
        <taxon>Atheliales</taxon>
        <taxon>Atheliaceae</taxon>
        <taxon>Athelia</taxon>
    </lineage>
</organism>